<accession>A0A9D7E5J0</accession>
<dbReference type="PANTHER" id="PTHR43369:SF2">
    <property type="entry name" value="PHOSPHORIBOSYLGLYCINAMIDE FORMYLTRANSFERASE"/>
    <property type="match status" value="1"/>
</dbReference>
<feature type="domain" description="Formyl transferase N-terminal" evidence="7">
    <location>
        <begin position="3"/>
        <end position="178"/>
    </location>
</feature>
<gene>
    <name evidence="6" type="primary">purN</name>
    <name evidence="8" type="ORF">IPH26_16930</name>
</gene>
<comment type="catalytic activity">
    <reaction evidence="5 6">
        <text>N(1)-(5-phospho-beta-D-ribosyl)glycinamide + (6R)-10-formyltetrahydrofolate = N(2)-formyl-N(1)-(5-phospho-beta-D-ribosyl)glycinamide + (6S)-5,6,7,8-tetrahydrofolate + H(+)</text>
        <dbReference type="Rhea" id="RHEA:15053"/>
        <dbReference type="ChEBI" id="CHEBI:15378"/>
        <dbReference type="ChEBI" id="CHEBI:57453"/>
        <dbReference type="ChEBI" id="CHEBI:143788"/>
        <dbReference type="ChEBI" id="CHEBI:147286"/>
        <dbReference type="ChEBI" id="CHEBI:195366"/>
        <dbReference type="EC" id="2.1.2.2"/>
    </reaction>
</comment>
<feature type="binding site" evidence="6">
    <location>
        <begin position="12"/>
        <end position="14"/>
    </location>
    <ligand>
        <name>N(1)-(5-phospho-beta-D-ribosyl)glycinamide</name>
        <dbReference type="ChEBI" id="CHEBI:143788"/>
    </ligand>
</feature>
<name>A0A9D7E5J0_9PROT</name>
<evidence type="ECO:0000256" key="5">
    <source>
        <dbReference type="ARBA" id="ARBA00047664"/>
    </source>
</evidence>
<evidence type="ECO:0000256" key="2">
    <source>
        <dbReference type="ARBA" id="ARBA00022679"/>
    </source>
</evidence>
<evidence type="ECO:0000256" key="1">
    <source>
        <dbReference type="ARBA" id="ARBA00005054"/>
    </source>
</evidence>
<dbReference type="CDD" id="cd08645">
    <property type="entry name" value="FMT_core_GART"/>
    <property type="match status" value="1"/>
</dbReference>
<dbReference type="PANTHER" id="PTHR43369">
    <property type="entry name" value="PHOSPHORIBOSYLGLYCINAMIDE FORMYLTRANSFERASE"/>
    <property type="match status" value="1"/>
</dbReference>
<dbReference type="InterPro" id="IPR004607">
    <property type="entry name" value="GART"/>
</dbReference>
<dbReference type="InterPro" id="IPR002376">
    <property type="entry name" value="Formyl_transf_N"/>
</dbReference>
<organism evidence="8 9">
    <name type="scientific">Candidatus Methylophosphatis roskildensis</name>
    <dbReference type="NCBI Taxonomy" id="2899263"/>
    <lineage>
        <taxon>Bacteria</taxon>
        <taxon>Pseudomonadati</taxon>
        <taxon>Pseudomonadota</taxon>
        <taxon>Betaproteobacteria</taxon>
        <taxon>Nitrosomonadales</taxon>
        <taxon>Sterolibacteriaceae</taxon>
        <taxon>Candidatus Methylophosphatis</taxon>
    </lineage>
</organism>
<dbReference type="AlphaFoldDB" id="A0A9D7E5J0"/>
<dbReference type="NCBIfam" id="TIGR00639">
    <property type="entry name" value="PurN"/>
    <property type="match status" value="1"/>
</dbReference>
<dbReference type="Proteomes" id="UP000807785">
    <property type="component" value="Unassembled WGS sequence"/>
</dbReference>
<dbReference type="SUPFAM" id="SSF53328">
    <property type="entry name" value="Formyltransferase"/>
    <property type="match status" value="1"/>
</dbReference>
<dbReference type="Gene3D" id="3.40.50.170">
    <property type="entry name" value="Formyl transferase, N-terminal domain"/>
    <property type="match status" value="1"/>
</dbReference>
<evidence type="ECO:0000259" key="7">
    <source>
        <dbReference type="Pfam" id="PF00551"/>
    </source>
</evidence>
<dbReference type="PROSITE" id="PS00373">
    <property type="entry name" value="GART"/>
    <property type="match status" value="1"/>
</dbReference>
<comment type="pathway">
    <text evidence="1 6">Purine metabolism; IMP biosynthesis via de novo pathway; N(2)-formyl-N(1)-(5-phospho-D-ribosyl)glycinamide from N(1)-(5-phospho-D-ribosyl)glycinamide (10-formyl THF route): step 1/1.</text>
</comment>
<feature type="site" description="Raises pKa of active site His" evidence="6">
    <location>
        <position position="141"/>
    </location>
</feature>
<evidence type="ECO:0000313" key="8">
    <source>
        <dbReference type="EMBL" id="MBK6974549.1"/>
    </source>
</evidence>
<keyword evidence="3 6" id="KW-0658">Purine biosynthesis</keyword>
<dbReference type="EMBL" id="JADJEV010000004">
    <property type="protein sequence ID" value="MBK6974549.1"/>
    <property type="molecule type" value="Genomic_DNA"/>
</dbReference>
<feature type="active site" description="Proton donor" evidence="6">
    <location>
        <position position="105"/>
    </location>
</feature>
<comment type="similarity">
    <text evidence="4 6">Belongs to the GART family.</text>
</comment>
<dbReference type="InterPro" id="IPR001555">
    <property type="entry name" value="GART_AS"/>
</dbReference>
<dbReference type="HAMAP" id="MF_01930">
    <property type="entry name" value="PurN"/>
    <property type="match status" value="1"/>
</dbReference>
<proteinExistence type="inferred from homology"/>
<evidence type="ECO:0000313" key="9">
    <source>
        <dbReference type="Proteomes" id="UP000807785"/>
    </source>
</evidence>
<keyword evidence="2 6" id="KW-0808">Transferase</keyword>
<dbReference type="InterPro" id="IPR036477">
    <property type="entry name" value="Formyl_transf_N_sf"/>
</dbReference>
<feature type="binding site" evidence="6">
    <location>
        <position position="61"/>
    </location>
    <ligand>
        <name>(6R)-10-formyltetrahydrofolate</name>
        <dbReference type="ChEBI" id="CHEBI:195366"/>
    </ligand>
</feature>
<dbReference type="GO" id="GO:0004644">
    <property type="term" value="F:phosphoribosylglycinamide formyltransferase activity"/>
    <property type="evidence" value="ECO:0007669"/>
    <property type="project" value="UniProtKB-UniRule"/>
</dbReference>
<dbReference type="Pfam" id="PF00551">
    <property type="entry name" value="Formyl_trans_N"/>
    <property type="match status" value="1"/>
</dbReference>
<dbReference type="EC" id="2.1.2.2" evidence="6"/>
<evidence type="ECO:0000256" key="3">
    <source>
        <dbReference type="ARBA" id="ARBA00022755"/>
    </source>
</evidence>
<feature type="binding site" evidence="6">
    <location>
        <position position="103"/>
    </location>
    <ligand>
        <name>(6R)-10-formyltetrahydrofolate</name>
        <dbReference type="ChEBI" id="CHEBI:195366"/>
    </ligand>
</feature>
<reference evidence="8" key="1">
    <citation type="submission" date="2020-10" db="EMBL/GenBank/DDBJ databases">
        <title>Connecting structure to function with the recovery of over 1000 high-quality activated sludge metagenome-assembled genomes encoding full-length rRNA genes using long-read sequencing.</title>
        <authorList>
            <person name="Singleton C.M."/>
            <person name="Petriglieri F."/>
            <person name="Kristensen J.M."/>
            <person name="Kirkegaard R.H."/>
            <person name="Michaelsen T.Y."/>
            <person name="Andersen M.H."/>
            <person name="Karst S.M."/>
            <person name="Dueholm M.S."/>
            <person name="Nielsen P.H."/>
            <person name="Albertsen M."/>
        </authorList>
    </citation>
    <scope>NUCLEOTIDE SEQUENCE</scope>
    <source>
        <strain evidence="8">Bjer_18-Q3-R1-45_BAT3C.347</strain>
    </source>
</reference>
<dbReference type="GO" id="GO:0005829">
    <property type="term" value="C:cytosol"/>
    <property type="evidence" value="ECO:0007669"/>
    <property type="project" value="TreeGrafter"/>
</dbReference>
<dbReference type="GO" id="GO:0006189">
    <property type="term" value="P:'de novo' IMP biosynthetic process"/>
    <property type="evidence" value="ECO:0007669"/>
    <property type="project" value="UniProtKB-UniRule"/>
</dbReference>
<evidence type="ECO:0000256" key="4">
    <source>
        <dbReference type="ARBA" id="ARBA00038440"/>
    </source>
</evidence>
<evidence type="ECO:0000256" key="6">
    <source>
        <dbReference type="HAMAP-Rule" id="MF_01930"/>
    </source>
</evidence>
<protein>
    <recommendedName>
        <fullName evidence="6">Phosphoribosylglycinamide formyltransferase</fullName>
        <ecNumber evidence="6">2.1.2.2</ecNumber>
    </recommendedName>
    <alternativeName>
        <fullName evidence="6">5'-phosphoribosylglycinamide transformylase</fullName>
    </alternativeName>
    <alternativeName>
        <fullName evidence="6">GAR transformylase</fullName>
        <shortName evidence="6">GART</shortName>
    </alternativeName>
</protein>
<comment type="function">
    <text evidence="6">Catalyzes the transfer of a formyl group from 10-formyltetrahydrofolate to 5-phospho-ribosyl-glycinamide (GAR), producing 5-phospho-ribosyl-N-formylglycinamide (FGAR) and tetrahydrofolate.</text>
</comment>
<sequence length="228" mass="23877">MKSIVIVISGRGSNLAAIMRAGLPARIAAVISNRADAAGLALAREAGIATAVLDNRDFGSREEFDAALAAHIDRHAPDLLVLAGFMRVLTDGFVERYRGRLINIHPSLLPAFGGLATHRRALEAGVRIHGCTVHFVTADLDGGPIIAQAAVSVLPDDDETALAARVLAQEHRLYPQAIRWFLDGRLTLGDDGRTRLSDVAAPAQCLLAPPLDRASAAIGSSDADGAAG</sequence>
<comment type="caution">
    <text evidence="8">The sequence shown here is derived from an EMBL/GenBank/DDBJ whole genome shotgun (WGS) entry which is preliminary data.</text>
</comment>
<comment type="caution">
    <text evidence="6">Lacks conserved residue(s) required for the propagation of feature annotation.</text>
</comment>